<evidence type="ECO:0000256" key="2">
    <source>
        <dbReference type="ARBA" id="ARBA00007225"/>
    </source>
</evidence>
<accession>A0A371IN37</accession>
<dbReference type="InterPro" id="IPR047804">
    <property type="entry name" value="C69_dipept_A-like"/>
</dbReference>
<evidence type="ECO:0000256" key="3">
    <source>
        <dbReference type="ARBA" id="ARBA00022670"/>
    </source>
</evidence>
<dbReference type="AlphaFoldDB" id="A0A371IN37"/>
<evidence type="ECO:0000256" key="6">
    <source>
        <dbReference type="RuleBase" id="RU364089"/>
    </source>
</evidence>
<dbReference type="Gene3D" id="3.60.60.10">
    <property type="entry name" value="Penicillin V Acylase, Chain A"/>
    <property type="match status" value="1"/>
</dbReference>
<organism evidence="8 9">
    <name type="scientific">Criibacterium bergeronii</name>
    <dbReference type="NCBI Taxonomy" id="1871336"/>
    <lineage>
        <taxon>Bacteria</taxon>
        <taxon>Bacillati</taxon>
        <taxon>Bacillota</taxon>
        <taxon>Clostridia</taxon>
        <taxon>Peptostreptococcales</taxon>
        <taxon>Filifactoraceae</taxon>
        <taxon>Criibacterium</taxon>
    </lineage>
</organism>
<dbReference type="NCBIfam" id="NF033678">
    <property type="entry name" value="C69_fam_dipept"/>
    <property type="match status" value="1"/>
</dbReference>
<dbReference type="EMBL" id="MBEW02000004">
    <property type="protein sequence ID" value="RDY21860.1"/>
    <property type="molecule type" value="Genomic_DNA"/>
</dbReference>
<evidence type="ECO:0000313" key="8">
    <source>
        <dbReference type="EMBL" id="RDY21860.1"/>
    </source>
</evidence>
<evidence type="ECO:0000256" key="1">
    <source>
        <dbReference type="ARBA" id="ARBA00001670"/>
    </source>
</evidence>
<dbReference type="GO" id="GO:0070004">
    <property type="term" value="F:cysteine-type exopeptidase activity"/>
    <property type="evidence" value="ECO:0007669"/>
    <property type="project" value="InterPro"/>
</dbReference>
<dbReference type="PANTHER" id="PTHR12994:SF17">
    <property type="entry name" value="LD30995P"/>
    <property type="match status" value="1"/>
</dbReference>
<sequence>MKKRITSFLLSLACVFSLAGGSYACTGFVAGKNATDDGSLIIARTEDLSGAKNKNFKVYPRKVNQAPVKFKDAIGFEIELPKVSAKYTAIADSEQSEGIYDEVGFNEYGVSMSATVSAGENELVDKFDPLVENGLSEASITTVVLPYIKSAKEGVQKVASIVDKQGSAEGNILYFADDKEIWYMEIYSGHQYAAVKVPDDKYAVMGNHFMLGYVDPKGKDSIASKDLINLPQQKGFLKQNDGKFHAALTYGEEMGDYDRVRVWGGQNKLSPSNKVDYNKPVFELFRKADKKISVKDVMELQRYRYEDTAKNANLPENSKVRAIGATTSMECHVIQMKKDLPKEVGGVMWLAIANAEHSVYLPFFGNINSTIEQYTNDAQQFDQNSFYWLMRGINVLSAQDRAKFGKNVRAYWSDYENKLIANQKAVDAELVKVYKEKGKDAAAKYATEISEKTSKETFDIATNIYSELMTYVAKNDGKVQKDPFMPSYMKKDAKTK</sequence>
<keyword evidence="5 6" id="KW-0224">Dipeptidase</keyword>
<feature type="chain" id="PRO_5016622762" description="Dipeptidase" evidence="7">
    <location>
        <begin position="25"/>
        <end position="496"/>
    </location>
</feature>
<dbReference type="GO" id="GO:0006508">
    <property type="term" value="P:proteolysis"/>
    <property type="evidence" value="ECO:0007669"/>
    <property type="project" value="UniProtKB-KW"/>
</dbReference>
<reference evidence="8 9" key="1">
    <citation type="journal article" date="2016" name="Genome Announc.">
        <title>Draft Genome Sequence of Criibacterium bergeronii gen. nov., sp. nov., Strain CCRI-22567T, Isolated from a Vaginal Sample from a Woman with Bacterial Vaginosis.</title>
        <authorList>
            <person name="Maheux A.F."/>
            <person name="Berube E."/>
            <person name="Boudreau D.K."/>
            <person name="Raymond F."/>
            <person name="Corbeil J."/>
            <person name="Roy P.H."/>
            <person name="Boissinot M."/>
            <person name="Omar R.F."/>
        </authorList>
    </citation>
    <scope>NUCLEOTIDE SEQUENCE [LARGE SCALE GENOMIC DNA]</scope>
    <source>
        <strain evidence="8 9">CCRI-22567</strain>
    </source>
</reference>
<evidence type="ECO:0000256" key="4">
    <source>
        <dbReference type="ARBA" id="ARBA00022801"/>
    </source>
</evidence>
<name>A0A371IN37_9FIRM</name>
<dbReference type="Proteomes" id="UP000093352">
    <property type="component" value="Unassembled WGS sequence"/>
</dbReference>
<comment type="similarity">
    <text evidence="2 6">Belongs to the peptidase C69 family.</text>
</comment>
<evidence type="ECO:0000256" key="5">
    <source>
        <dbReference type="ARBA" id="ARBA00022997"/>
    </source>
</evidence>
<dbReference type="InterPro" id="IPR005322">
    <property type="entry name" value="Peptidase_C69"/>
</dbReference>
<dbReference type="STRING" id="1871336.BBG48_02995"/>
<comment type="catalytic activity">
    <reaction evidence="1">
        <text>an L-aminoacyl-L-amino acid + H2O = 2 an L-alpha-amino acid</text>
        <dbReference type="Rhea" id="RHEA:48940"/>
        <dbReference type="ChEBI" id="CHEBI:15377"/>
        <dbReference type="ChEBI" id="CHEBI:59869"/>
        <dbReference type="ChEBI" id="CHEBI:77460"/>
        <dbReference type="EC" id="3.4.13.19"/>
    </reaction>
</comment>
<dbReference type="Pfam" id="PF03577">
    <property type="entry name" value="Peptidase_C69"/>
    <property type="match status" value="1"/>
</dbReference>
<dbReference type="PANTHER" id="PTHR12994">
    <property type="entry name" value="SECERNIN"/>
    <property type="match status" value="1"/>
</dbReference>
<keyword evidence="9" id="KW-1185">Reference proteome</keyword>
<dbReference type="EC" id="3.4.-.-" evidence="6"/>
<keyword evidence="4 6" id="KW-0378">Hydrolase</keyword>
<evidence type="ECO:0000256" key="7">
    <source>
        <dbReference type="SAM" id="SignalP"/>
    </source>
</evidence>
<proteinExistence type="inferred from homology"/>
<gene>
    <name evidence="8" type="ORF">BBG48_003160</name>
</gene>
<dbReference type="PROSITE" id="PS51257">
    <property type="entry name" value="PROKAR_LIPOPROTEIN"/>
    <property type="match status" value="1"/>
</dbReference>
<keyword evidence="3 6" id="KW-0645">Protease</keyword>
<dbReference type="RefSeq" id="WP_068912837.1">
    <property type="nucleotide sequence ID" value="NZ_MBEW02000004.1"/>
</dbReference>
<feature type="signal peptide" evidence="7">
    <location>
        <begin position="1"/>
        <end position="24"/>
    </location>
</feature>
<protein>
    <recommendedName>
        <fullName evidence="6">Dipeptidase</fullName>
        <ecNumber evidence="6">3.4.-.-</ecNumber>
    </recommendedName>
</protein>
<dbReference type="GO" id="GO:0016805">
    <property type="term" value="F:dipeptidase activity"/>
    <property type="evidence" value="ECO:0007669"/>
    <property type="project" value="UniProtKB-KW"/>
</dbReference>
<keyword evidence="7" id="KW-0732">Signal</keyword>
<comment type="caution">
    <text evidence="8">The sequence shown here is derived from an EMBL/GenBank/DDBJ whole genome shotgun (WGS) entry which is preliminary data.</text>
</comment>
<evidence type="ECO:0000313" key="9">
    <source>
        <dbReference type="Proteomes" id="UP000093352"/>
    </source>
</evidence>